<gene>
    <name evidence="1" type="ORF">JD108_17020</name>
    <name evidence="2" type="ORF">KDJ56_16965</name>
</gene>
<evidence type="ECO:0000313" key="2">
    <source>
        <dbReference type="EMBL" id="QUO40658.1"/>
    </source>
</evidence>
<dbReference type="EMBL" id="CP073708">
    <property type="protein sequence ID" value="QUO40658.1"/>
    <property type="molecule type" value="Genomic_DNA"/>
</dbReference>
<reference evidence="1 3" key="1">
    <citation type="submission" date="2020-12" db="EMBL/GenBank/DDBJ databases">
        <title>strain FJAT-54423T represents a novel species of the genus Brevibacillus.</title>
        <authorList>
            <person name="Tang R."/>
        </authorList>
    </citation>
    <scope>NUCLEOTIDE SEQUENCE [LARGE SCALE GENOMIC DNA]</scope>
    <source>
        <strain evidence="1 3">FJAT-54423</strain>
    </source>
</reference>
<dbReference type="Proteomes" id="UP000595847">
    <property type="component" value="Chromosome"/>
</dbReference>
<reference evidence="2" key="2">
    <citation type="submission" date="2021-04" db="EMBL/GenBank/DDBJ databases">
        <title>Brevibacillus composti FJAT-54423, complete genome.</title>
        <authorList>
            <person name="Tang R."/>
        </authorList>
    </citation>
    <scope>NUCLEOTIDE SEQUENCE</scope>
    <source>
        <strain evidence="2">FJAT-54424</strain>
    </source>
</reference>
<dbReference type="AlphaFoldDB" id="A0A7T5JN03"/>
<name>A0A7T5JN03_9BACL</name>
<evidence type="ECO:0000313" key="1">
    <source>
        <dbReference type="EMBL" id="QQE73576.1"/>
    </source>
</evidence>
<dbReference type="EMBL" id="CP066308">
    <property type="protein sequence ID" value="QQE73576.1"/>
    <property type="molecule type" value="Genomic_DNA"/>
</dbReference>
<organism evidence="1 3">
    <name type="scientific">Brevibacillus composti</name>
    <dbReference type="NCBI Taxonomy" id="2796470"/>
    <lineage>
        <taxon>Bacteria</taxon>
        <taxon>Bacillati</taxon>
        <taxon>Bacillota</taxon>
        <taxon>Bacilli</taxon>
        <taxon>Bacillales</taxon>
        <taxon>Paenibacillaceae</taxon>
        <taxon>Brevibacillus</taxon>
    </lineage>
</organism>
<dbReference type="KEGG" id="bcop:JD108_17020"/>
<proteinExistence type="predicted"/>
<dbReference type="Proteomes" id="UP000677234">
    <property type="component" value="Chromosome"/>
</dbReference>
<evidence type="ECO:0008006" key="5">
    <source>
        <dbReference type="Google" id="ProtNLM"/>
    </source>
</evidence>
<evidence type="ECO:0000313" key="4">
    <source>
        <dbReference type="Proteomes" id="UP000677234"/>
    </source>
</evidence>
<protein>
    <recommendedName>
        <fullName evidence="5">DUF2642 domain-containing protein</fullName>
    </recommendedName>
</protein>
<sequence length="64" mass="7208">MGFRDQAEKLEGEKVRVDTVNGSYVGRLVDVKSSTLILRDSEGRRTIIRDSEIIAVIGIKDHHK</sequence>
<keyword evidence="4" id="KW-1185">Reference proteome</keyword>
<accession>A0A7T5JN03</accession>
<evidence type="ECO:0000313" key="3">
    <source>
        <dbReference type="Proteomes" id="UP000595847"/>
    </source>
</evidence>
<dbReference type="RefSeq" id="WP_198827183.1">
    <property type="nucleotide sequence ID" value="NZ_CP066308.1"/>
</dbReference>